<dbReference type="RefSeq" id="WP_117108860.1">
    <property type="nucleotide sequence ID" value="NZ_CAHPRB010000006.1"/>
</dbReference>
<dbReference type="PANTHER" id="PTHR36154">
    <property type="entry name" value="DNA-BINDING TRANSCRIPTIONAL ACTIVATOR ALPA"/>
    <property type="match status" value="1"/>
</dbReference>
<dbReference type="Gene3D" id="1.10.238.160">
    <property type="match status" value="1"/>
</dbReference>
<dbReference type="PANTHER" id="PTHR36154:SF1">
    <property type="entry name" value="DNA-BINDING TRANSCRIPTIONAL ACTIVATOR ALPA"/>
    <property type="match status" value="1"/>
</dbReference>
<evidence type="ECO:0000313" key="2">
    <source>
        <dbReference type="Proteomes" id="UP000835792"/>
    </source>
</evidence>
<protein>
    <submittedName>
        <fullName evidence="1">Predicted transcriptional regulator</fullName>
    </submittedName>
</protein>
<dbReference type="Pfam" id="PF05930">
    <property type="entry name" value="Phage_AlpA"/>
    <property type="match status" value="1"/>
</dbReference>
<evidence type="ECO:0000313" key="1">
    <source>
        <dbReference type="EMBL" id="CAB5562322.1"/>
    </source>
</evidence>
<sequence length="61" mass="7057">MDKLLSFNQVMDITGYSRPRIYELIKLGLFPRKIKIGASKVAFIESEVKDWVQNKIATSIR</sequence>
<dbReference type="Proteomes" id="UP000835792">
    <property type="component" value="Unassembled WGS sequence"/>
</dbReference>
<keyword evidence="2" id="KW-1185">Reference proteome</keyword>
<reference evidence="1" key="1">
    <citation type="submission" date="2020-05" db="EMBL/GenBank/DDBJ databases">
        <authorList>
            <person name="Delgado-Blas J."/>
        </authorList>
    </citation>
    <scope>NUCLEOTIDE SEQUENCE</scope>
    <source>
        <strain evidence="1">BB1468</strain>
    </source>
</reference>
<organism evidence="1 2">
    <name type="scientific">Citrobacter youngae</name>
    <dbReference type="NCBI Taxonomy" id="133448"/>
    <lineage>
        <taxon>Bacteria</taxon>
        <taxon>Pseudomonadati</taxon>
        <taxon>Pseudomonadota</taxon>
        <taxon>Gammaproteobacteria</taxon>
        <taxon>Enterobacterales</taxon>
        <taxon>Enterobacteriaceae</taxon>
        <taxon>Citrobacter</taxon>
        <taxon>Citrobacter freundii complex</taxon>
    </lineage>
</organism>
<proteinExistence type="predicted"/>
<dbReference type="InterPro" id="IPR052931">
    <property type="entry name" value="Prophage_regulatory_activator"/>
</dbReference>
<name>A0ABM8MHT1_9ENTR</name>
<accession>A0ABM8MHT1</accession>
<comment type="caution">
    <text evidence="1">The sequence shown here is derived from an EMBL/GenBank/DDBJ whole genome shotgun (WGS) entry which is preliminary data.</text>
</comment>
<dbReference type="InterPro" id="IPR010260">
    <property type="entry name" value="AlpA"/>
</dbReference>
<dbReference type="EMBL" id="CAHPRB010000006">
    <property type="protein sequence ID" value="CAB5562322.1"/>
    <property type="molecule type" value="Genomic_DNA"/>
</dbReference>
<gene>
    <name evidence="1" type="ORF">GHA_02043</name>
</gene>